<protein>
    <recommendedName>
        <fullName evidence="9">mRNA export factor GLE1</fullName>
    </recommendedName>
    <alternativeName>
        <fullName evidence="10">Nucleoporin GLE1</fullName>
    </alternativeName>
</protein>
<feature type="compositionally biased region" description="Basic and acidic residues" evidence="11">
    <location>
        <begin position="79"/>
        <end position="124"/>
    </location>
</feature>
<name>A0A9Q0ASQ6_9PEZI</name>
<reference evidence="12" key="1">
    <citation type="submission" date="2021-03" db="EMBL/GenBank/DDBJ databases">
        <title>Revisited historic fungal species revealed as producer of novel bioactive compounds through whole genome sequencing and comparative genomics.</title>
        <authorList>
            <person name="Vignolle G.A."/>
            <person name="Hochenegger N."/>
            <person name="Mach R.L."/>
            <person name="Mach-Aigner A.R."/>
            <person name="Javad Rahimi M."/>
            <person name="Salim K.A."/>
            <person name="Chan C.M."/>
            <person name="Lim L.B.L."/>
            <person name="Cai F."/>
            <person name="Druzhinina I.S."/>
            <person name="U'Ren J.M."/>
            <person name="Derntl C."/>
        </authorList>
    </citation>
    <scope>NUCLEOTIDE SEQUENCE</scope>
    <source>
        <strain evidence="12">TUCIM 5799</strain>
    </source>
</reference>
<dbReference type="GO" id="GO:0031369">
    <property type="term" value="F:translation initiation factor binding"/>
    <property type="evidence" value="ECO:0007669"/>
    <property type="project" value="TreeGrafter"/>
</dbReference>
<evidence type="ECO:0000256" key="10">
    <source>
        <dbReference type="ARBA" id="ARBA00029983"/>
    </source>
</evidence>
<proteinExistence type="inferred from homology"/>
<keyword evidence="7" id="KW-0906">Nuclear pore complex</keyword>
<dbReference type="InterPro" id="IPR038506">
    <property type="entry name" value="GLE1-like_sf"/>
</dbReference>
<evidence type="ECO:0000256" key="7">
    <source>
        <dbReference type="ARBA" id="ARBA00023132"/>
    </source>
</evidence>
<accession>A0A9Q0ASQ6</accession>
<evidence type="ECO:0000256" key="8">
    <source>
        <dbReference type="ARBA" id="ARBA00023242"/>
    </source>
</evidence>
<evidence type="ECO:0000256" key="1">
    <source>
        <dbReference type="ARBA" id="ARBA00004567"/>
    </source>
</evidence>
<dbReference type="EMBL" id="JAFIMR010000007">
    <property type="protein sequence ID" value="KAI1876489.1"/>
    <property type="molecule type" value="Genomic_DNA"/>
</dbReference>
<evidence type="ECO:0000256" key="2">
    <source>
        <dbReference type="ARBA" id="ARBA00011056"/>
    </source>
</evidence>
<dbReference type="GO" id="GO:0015031">
    <property type="term" value="P:protein transport"/>
    <property type="evidence" value="ECO:0007669"/>
    <property type="project" value="UniProtKB-KW"/>
</dbReference>
<dbReference type="GO" id="GO:0000822">
    <property type="term" value="F:inositol hexakisphosphate binding"/>
    <property type="evidence" value="ECO:0007669"/>
    <property type="project" value="TreeGrafter"/>
</dbReference>
<evidence type="ECO:0000313" key="12">
    <source>
        <dbReference type="EMBL" id="KAI1876489.1"/>
    </source>
</evidence>
<dbReference type="Gene3D" id="1.25.40.510">
    <property type="entry name" value="GLE1-like"/>
    <property type="match status" value="1"/>
</dbReference>
<dbReference type="GO" id="GO:0005737">
    <property type="term" value="C:cytoplasm"/>
    <property type="evidence" value="ECO:0007669"/>
    <property type="project" value="TreeGrafter"/>
</dbReference>
<comment type="similarity">
    <text evidence="2">Belongs to the GLE1 family.</text>
</comment>
<evidence type="ECO:0000256" key="5">
    <source>
        <dbReference type="ARBA" id="ARBA00022927"/>
    </source>
</evidence>
<comment type="caution">
    <text evidence="12">The sequence shown here is derived from an EMBL/GenBank/DDBJ whole genome shotgun (WGS) entry which is preliminary data.</text>
</comment>
<feature type="compositionally biased region" description="Low complexity" evidence="11">
    <location>
        <begin position="187"/>
        <end position="201"/>
    </location>
</feature>
<gene>
    <name evidence="12" type="ORF">JX265_004015</name>
</gene>
<dbReference type="OrthoDB" id="420884at2759"/>
<dbReference type="GO" id="GO:0005543">
    <property type="term" value="F:phospholipid binding"/>
    <property type="evidence" value="ECO:0007669"/>
    <property type="project" value="TreeGrafter"/>
</dbReference>
<keyword evidence="5" id="KW-0653">Protein transport</keyword>
<feature type="compositionally biased region" description="Low complexity" evidence="11">
    <location>
        <begin position="209"/>
        <end position="232"/>
    </location>
</feature>
<dbReference type="Proteomes" id="UP000829685">
    <property type="component" value="Unassembled WGS sequence"/>
</dbReference>
<keyword evidence="3" id="KW-0813">Transport</keyword>
<evidence type="ECO:0000256" key="4">
    <source>
        <dbReference type="ARBA" id="ARBA00022816"/>
    </source>
</evidence>
<comment type="subcellular location">
    <subcellularLocation>
        <location evidence="1">Nucleus</location>
        <location evidence="1">Nuclear pore complex</location>
    </subcellularLocation>
</comment>
<feature type="region of interest" description="Disordered" evidence="11">
    <location>
        <begin position="79"/>
        <end position="249"/>
    </location>
</feature>
<evidence type="ECO:0000256" key="6">
    <source>
        <dbReference type="ARBA" id="ARBA00023010"/>
    </source>
</evidence>
<sequence>MAESSPARKSAQISSPERRHIGSYLSDDRNNELSHQQALAAAAVEHERVRLAALKTIETHALRLEQLRLRDEESRILERQRIERERLEQERKLRDEEKRLRDLEAQKVEKLPPVEPKPKPKPEASDVPAPTTGNGPDGTHTEVSGPGASAKPAALVPPKASLFGTSSASPATETQGQANGTAAKSASPFQQTPSATQQAPAPSNPFLKATTPAAAPATNPFAKPTKAAANPFQKATPTPAANGLPTNATVPAAAPSQIQRTQAVDRYIQIHQSLKKIRASIKEQMKTNIDLKKNAGDMRREIRKSIGQLTGERGANKQQLERIRNTLTAALRGQPPSALVDPSEFVCDKREPAQDASINGEVPSLFIYLLNILAKDMIKQFDSECGATPSKADPIGVVAAQIFSTKDFLWRGKSLIDILMAKFRVACPVLFGYRGSEKTEQGRARLGWRREEGHWATEQQHVDRMKGLGVGYASIALRDFSKAKTTNPFPPSHYWTSMARILNTPPAEISDTQCTVLRAMINLYEEKFINFYGNQAIAALRKALVEFPAKAPTKTPAVSALEILAQLYIKNFGLDLR</sequence>
<dbReference type="AlphaFoldDB" id="A0A9Q0ASQ6"/>
<evidence type="ECO:0000256" key="11">
    <source>
        <dbReference type="SAM" id="MobiDB-lite"/>
    </source>
</evidence>
<feature type="compositionally biased region" description="Basic and acidic residues" evidence="11">
    <location>
        <begin position="16"/>
        <end position="32"/>
    </location>
</feature>
<dbReference type="GO" id="GO:0016973">
    <property type="term" value="P:poly(A)+ mRNA export from nucleus"/>
    <property type="evidence" value="ECO:0007669"/>
    <property type="project" value="InterPro"/>
</dbReference>
<evidence type="ECO:0000256" key="3">
    <source>
        <dbReference type="ARBA" id="ARBA00022448"/>
    </source>
</evidence>
<dbReference type="InterPro" id="IPR012476">
    <property type="entry name" value="GLE1"/>
</dbReference>
<dbReference type="GO" id="GO:0044614">
    <property type="term" value="C:nuclear pore cytoplasmic filaments"/>
    <property type="evidence" value="ECO:0007669"/>
    <property type="project" value="TreeGrafter"/>
</dbReference>
<dbReference type="PANTHER" id="PTHR12960:SF0">
    <property type="entry name" value="MRNA EXPORT FACTOR GLE1"/>
    <property type="match status" value="1"/>
</dbReference>
<feature type="compositionally biased region" description="Polar residues" evidence="11">
    <location>
        <begin position="163"/>
        <end position="184"/>
    </location>
</feature>
<feature type="region of interest" description="Disordered" evidence="11">
    <location>
        <begin position="1"/>
        <end position="33"/>
    </location>
</feature>
<dbReference type="Pfam" id="PF07817">
    <property type="entry name" value="GLE1"/>
    <property type="match status" value="1"/>
</dbReference>
<keyword evidence="6" id="KW-0811">Translocation</keyword>
<organism evidence="12 13">
    <name type="scientific">Neoarthrinium moseri</name>
    <dbReference type="NCBI Taxonomy" id="1658444"/>
    <lineage>
        <taxon>Eukaryota</taxon>
        <taxon>Fungi</taxon>
        <taxon>Dikarya</taxon>
        <taxon>Ascomycota</taxon>
        <taxon>Pezizomycotina</taxon>
        <taxon>Sordariomycetes</taxon>
        <taxon>Xylariomycetidae</taxon>
        <taxon>Amphisphaeriales</taxon>
        <taxon>Apiosporaceae</taxon>
        <taxon>Neoarthrinium</taxon>
    </lineage>
</organism>
<evidence type="ECO:0000313" key="13">
    <source>
        <dbReference type="Proteomes" id="UP000829685"/>
    </source>
</evidence>
<evidence type="ECO:0000256" key="9">
    <source>
        <dbReference type="ARBA" id="ARBA00026227"/>
    </source>
</evidence>
<keyword evidence="13" id="KW-1185">Reference proteome</keyword>
<keyword evidence="4" id="KW-0509">mRNA transport</keyword>
<keyword evidence="8" id="KW-0539">Nucleus</keyword>
<dbReference type="PANTHER" id="PTHR12960">
    <property type="entry name" value="GLE-1-RELATED"/>
    <property type="match status" value="1"/>
</dbReference>